<dbReference type="AlphaFoldDB" id="A0A484K1W4"/>
<organism evidence="2 3">
    <name type="scientific">Cuscuta campestris</name>
    <dbReference type="NCBI Taxonomy" id="132261"/>
    <lineage>
        <taxon>Eukaryota</taxon>
        <taxon>Viridiplantae</taxon>
        <taxon>Streptophyta</taxon>
        <taxon>Embryophyta</taxon>
        <taxon>Tracheophyta</taxon>
        <taxon>Spermatophyta</taxon>
        <taxon>Magnoliopsida</taxon>
        <taxon>eudicotyledons</taxon>
        <taxon>Gunneridae</taxon>
        <taxon>Pentapetalae</taxon>
        <taxon>asterids</taxon>
        <taxon>lamiids</taxon>
        <taxon>Solanales</taxon>
        <taxon>Convolvulaceae</taxon>
        <taxon>Cuscuteae</taxon>
        <taxon>Cuscuta</taxon>
        <taxon>Cuscuta subgen. Grammica</taxon>
        <taxon>Cuscuta sect. Cleistogrammica</taxon>
    </lineage>
</organism>
<proteinExistence type="predicted"/>
<dbReference type="Proteomes" id="UP000595140">
    <property type="component" value="Unassembled WGS sequence"/>
</dbReference>
<protein>
    <submittedName>
        <fullName evidence="2">Uncharacterized protein</fullName>
    </submittedName>
</protein>
<evidence type="ECO:0000256" key="1">
    <source>
        <dbReference type="SAM" id="MobiDB-lite"/>
    </source>
</evidence>
<evidence type="ECO:0000313" key="2">
    <source>
        <dbReference type="EMBL" id="VFQ59811.1"/>
    </source>
</evidence>
<gene>
    <name evidence="2" type="ORF">CCAM_LOCUS1587</name>
</gene>
<sequence>MPSLEIDSGDMGLGRSGSAKGVEGSHIIGSMHHGSRPTILHRKTMSIKSNSTVIITGGIADMGLSLPRAVLTFMTPIFAATSLPPSKASTLSWVAITVAATAVLSTIAAAAVHPDMELTAGSVDLREALGASEEQVDVERPVHRHRLTSRQDFGVVGNRSWMTFQRAEAIRHHSSSSSERGTTDPSRTADFLNEGCLSLVILIDSQHNTRDSSMKLVYEAQPKPKSITAFAGEAIAEVACGSNHTVVANFPYPFVLCYGDHLLLILMNMFIRLAIESRRMSGPCDVLMDLAYKMSCPLIL</sequence>
<feature type="region of interest" description="Disordered" evidence="1">
    <location>
        <begin position="1"/>
        <end position="34"/>
    </location>
</feature>
<evidence type="ECO:0000313" key="3">
    <source>
        <dbReference type="Proteomes" id="UP000595140"/>
    </source>
</evidence>
<name>A0A484K1W4_9ASTE</name>
<accession>A0A484K1W4</accession>
<keyword evidence="3" id="KW-1185">Reference proteome</keyword>
<reference evidence="2 3" key="1">
    <citation type="submission" date="2018-04" db="EMBL/GenBank/DDBJ databases">
        <authorList>
            <person name="Vogel A."/>
        </authorList>
    </citation>
    <scope>NUCLEOTIDE SEQUENCE [LARGE SCALE GENOMIC DNA]</scope>
</reference>
<dbReference type="EMBL" id="OOIL02000049">
    <property type="protein sequence ID" value="VFQ59811.1"/>
    <property type="molecule type" value="Genomic_DNA"/>
</dbReference>